<dbReference type="AlphaFoldDB" id="A0A9P4NN79"/>
<reference evidence="1" key="1">
    <citation type="journal article" date="2020" name="Stud. Mycol.">
        <title>101 Dothideomycetes genomes: a test case for predicting lifestyles and emergence of pathogens.</title>
        <authorList>
            <person name="Haridas S."/>
            <person name="Albert R."/>
            <person name="Binder M."/>
            <person name="Bloem J."/>
            <person name="Labutti K."/>
            <person name="Salamov A."/>
            <person name="Andreopoulos B."/>
            <person name="Baker S."/>
            <person name="Barry K."/>
            <person name="Bills G."/>
            <person name="Bluhm B."/>
            <person name="Cannon C."/>
            <person name="Castanera R."/>
            <person name="Culley D."/>
            <person name="Daum C."/>
            <person name="Ezra D."/>
            <person name="Gonzalez J."/>
            <person name="Henrissat B."/>
            <person name="Kuo A."/>
            <person name="Liang C."/>
            <person name="Lipzen A."/>
            <person name="Lutzoni F."/>
            <person name="Magnuson J."/>
            <person name="Mondo S."/>
            <person name="Nolan M."/>
            <person name="Ohm R."/>
            <person name="Pangilinan J."/>
            <person name="Park H.-J."/>
            <person name="Ramirez L."/>
            <person name="Alfaro M."/>
            <person name="Sun H."/>
            <person name="Tritt A."/>
            <person name="Yoshinaga Y."/>
            <person name="Zwiers L.-H."/>
            <person name="Turgeon B."/>
            <person name="Goodwin S."/>
            <person name="Spatafora J."/>
            <person name="Crous P."/>
            <person name="Grigoriev I."/>
        </authorList>
    </citation>
    <scope>NUCLEOTIDE SEQUENCE</scope>
    <source>
        <strain evidence="1">CBS 130266</strain>
    </source>
</reference>
<dbReference type="Proteomes" id="UP000800235">
    <property type="component" value="Unassembled WGS sequence"/>
</dbReference>
<dbReference type="OrthoDB" id="437457at2759"/>
<name>A0A9P4NN79_9PEZI</name>
<accession>A0A9P4NN79</accession>
<dbReference type="EMBL" id="MU007057">
    <property type="protein sequence ID" value="KAF2427809.1"/>
    <property type="molecule type" value="Genomic_DNA"/>
</dbReference>
<keyword evidence="2" id="KW-1185">Reference proteome</keyword>
<evidence type="ECO:0000313" key="1">
    <source>
        <dbReference type="EMBL" id="KAF2427809.1"/>
    </source>
</evidence>
<gene>
    <name evidence="1" type="ORF">EJ08DRAFT_332571</name>
</gene>
<organism evidence="1 2">
    <name type="scientific">Tothia fuscella</name>
    <dbReference type="NCBI Taxonomy" id="1048955"/>
    <lineage>
        <taxon>Eukaryota</taxon>
        <taxon>Fungi</taxon>
        <taxon>Dikarya</taxon>
        <taxon>Ascomycota</taxon>
        <taxon>Pezizomycotina</taxon>
        <taxon>Dothideomycetes</taxon>
        <taxon>Pleosporomycetidae</taxon>
        <taxon>Venturiales</taxon>
        <taxon>Cylindrosympodiaceae</taxon>
        <taxon>Tothia</taxon>
    </lineage>
</organism>
<comment type="caution">
    <text evidence="1">The sequence shown here is derived from an EMBL/GenBank/DDBJ whole genome shotgun (WGS) entry which is preliminary data.</text>
</comment>
<proteinExistence type="predicted"/>
<sequence length="214" mass="23819">MSDVLKLIPPKNYYTAIITMAAEEQPVKGVRINCLGDQQKNGKPKFEAVDIPITHSIFTKHSKSDIGARVGLPIFIEKVSAIPLYSSGTEIMNQSATFLNLCLDPHAQFGGGVLGFGWAPWKWQNDVGSVVIVRQDKKPLSPFHVEALAKYAQNEVAELLQIGGEEETPKEEILGAISKLTFSIAYMNLRRKMQEEARSAEEKAYFNVRHPHLV</sequence>
<protein>
    <submittedName>
        <fullName evidence="1">Uncharacterized protein</fullName>
    </submittedName>
</protein>
<evidence type="ECO:0000313" key="2">
    <source>
        <dbReference type="Proteomes" id="UP000800235"/>
    </source>
</evidence>